<evidence type="ECO:0000313" key="2">
    <source>
        <dbReference type="Proteomes" id="UP001060085"/>
    </source>
</evidence>
<protein>
    <submittedName>
        <fullName evidence="1">Uncharacterized protein</fullName>
    </submittedName>
</protein>
<comment type="caution">
    <text evidence="1">The sequence shown here is derived from an EMBL/GenBank/DDBJ whole genome shotgun (WGS) entry which is preliminary data.</text>
</comment>
<proteinExistence type="predicted"/>
<organism evidence="1 2">
    <name type="scientific">Catharanthus roseus</name>
    <name type="common">Madagascar periwinkle</name>
    <name type="synonym">Vinca rosea</name>
    <dbReference type="NCBI Taxonomy" id="4058"/>
    <lineage>
        <taxon>Eukaryota</taxon>
        <taxon>Viridiplantae</taxon>
        <taxon>Streptophyta</taxon>
        <taxon>Embryophyta</taxon>
        <taxon>Tracheophyta</taxon>
        <taxon>Spermatophyta</taxon>
        <taxon>Magnoliopsida</taxon>
        <taxon>eudicotyledons</taxon>
        <taxon>Gunneridae</taxon>
        <taxon>Pentapetalae</taxon>
        <taxon>asterids</taxon>
        <taxon>lamiids</taxon>
        <taxon>Gentianales</taxon>
        <taxon>Apocynaceae</taxon>
        <taxon>Rauvolfioideae</taxon>
        <taxon>Vinceae</taxon>
        <taxon>Catharanthinae</taxon>
        <taxon>Catharanthus</taxon>
    </lineage>
</organism>
<dbReference type="EMBL" id="CM044701">
    <property type="protein sequence ID" value="KAI5682915.1"/>
    <property type="molecule type" value="Genomic_DNA"/>
</dbReference>
<keyword evidence="2" id="KW-1185">Reference proteome</keyword>
<reference evidence="2" key="1">
    <citation type="journal article" date="2023" name="Nat. Plants">
        <title>Single-cell RNA sequencing provides a high-resolution roadmap for understanding the multicellular compartmentation of specialized metabolism.</title>
        <authorList>
            <person name="Sun S."/>
            <person name="Shen X."/>
            <person name="Li Y."/>
            <person name="Li Y."/>
            <person name="Wang S."/>
            <person name="Li R."/>
            <person name="Zhang H."/>
            <person name="Shen G."/>
            <person name="Guo B."/>
            <person name="Wei J."/>
            <person name="Xu J."/>
            <person name="St-Pierre B."/>
            <person name="Chen S."/>
            <person name="Sun C."/>
        </authorList>
    </citation>
    <scope>NUCLEOTIDE SEQUENCE [LARGE SCALE GENOMIC DNA]</scope>
</reference>
<gene>
    <name evidence="1" type="ORF">M9H77_04143</name>
</gene>
<evidence type="ECO:0000313" key="1">
    <source>
        <dbReference type="EMBL" id="KAI5682915.1"/>
    </source>
</evidence>
<name>A0ACC0CDE9_CATRO</name>
<dbReference type="Proteomes" id="UP001060085">
    <property type="component" value="Linkage Group LG01"/>
</dbReference>
<accession>A0ACC0CDE9</accession>
<sequence>MEIAFGSHASVTPAFSLSTRTNSSNSRSFGFSASLLKVPFFGCTSSNFYAKRSINYFSRNPIQKSIKCSVSQATEITADTTSKLTRRRDIRNIAIVAHVDHGKTTLVDAMLKQAKVFRDNQFVQERIMDSNDIERERGITILSKNTSITYHDTKINIIDTPGHSDFGGEVERILNMVEGVLLVVDSVEGPMPQTRFVLKKALEFGHAVVVVVNKIDRPSARPDYVVNSTFELFIELNASDEQCDFQVIYASGIKGKAGLSPENLAEDLGPLFEAIIRCIPGPHIDKDGALQMLATNIEYDEHKGRIAIGRLHAGTLSKGMDVRICTSEDECRFGRVSELFVYEKFNRVPAGTVEAGDICAVCGIDDIQIGETIADKSSGKPLPSIKVEEPTVKMAFSINTSPFVGREGKYVTSRNLRDRLYRELERNLAMKVDDGETADTFIVSGRGTLHITILIENMRREGYEFMVGPPKVINKKVDDKLLEPYEIATVEVPEEHMGPVVELLGKRRGQMFDMQGVGAEGTVMLKYKIPTRGLLGLRNAILTASRGTAILNTVFDSYGPWAGDMSTRDLGSLVAFEDGTSTSYALASSQERGQLFIGPGVDVYKGQVVGIHQRPGDLSLNVCKKKAATNIRSNKEQTVVLDTPLDYSLDDCIEYIQEDELVEVTPSSIRMCKNPKMAKKTGGRS</sequence>